<evidence type="ECO:0000313" key="3">
    <source>
        <dbReference type="Proteomes" id="UP000596252"/>
    </source>
</evidence>
<feature type="region of interest" description="Disordered" evidence="1">
    <location>
        <begin position="13"/>
        <end position="48"/>
    </location>
</feature>
<dbReference type="RefSeq" id="WP_203325129.1">
    <property type="nucleotide sequence ID" value="NZ_CP069213.1"/>
</dbReference>
<accession>A0ABX7G2E2</accession>
<sequence length="48" mass="4752">MSAEVLKGVAHLNQSGGACHGEGLNPRGGAEKEKVAVGEEAPDGHCPG</sequence>
<reference evidence="2 3" key="1">
    <citation type="journal article" date="2012" name="Antonie Van Leeuwenhoek">
        <title>Shewanella litorisediminis sp. nov., a gammaproteobacterium isolated from a tidal flat sediment.</title>
        <authorList>
            <person name="Lee M.H."/>
            <person name="Yoon J.H."/>
        </authorList>
    </citation>
    <scope>NUCLEOTIDE SEQUENCE [LARGE SCALE GENOMIC DNA]</scope>
    <source>
        <strain evidence="2 3">SMK1-12</strain>
    </source>
</reference>
<protein>
    <submittedName>
        <fullName evidence="2">Uncharacterized protein</fullName>
    </submittedName>
</protein>
<evidence type="ECO:0000256" key="1">
    <source>
        <dbReference type="SAM" id="MobiDB-lite"/>
    </source>
</evidence>
<name>A0ABX7G2E2_9GAMM</name>
<dbReference type="Proteomes" id="UP000596252">
    <property type="component" value="Chromosome"/>
</dbReference>
<keyword evidence="3" id="KW-1185">Reference proteome</keyword>
<gene>
    <name evidence="2" type="ORF">JQC75_16630</name>
</gene>
<evidence type="ECO:0000313" key="2">
    <source>
        <dbReference type="EMBL" id="QRH01452.1"/>
    </source>
</evidence>
<dbReference type="EMBL" id="CP069213">
    <property type="protein sequence ID" value="QRH01452.1"/>
    <property type="molecule type" value="Genomic_DNA"/>
</dbReference>
<dbReference type="PROSITE" id="PS51257">
    <property type="entry name" value="PROKAR_LIPOPROTEIN"/>
    <property type="match status" value="1"/>
</dbReference>
<organism evidence="2 3">
    <name type="scientific">Shewanella litorisediminis</name>
    <dbReference type="NCBI Taxonomy" id="1173586"/>
    <lineage>
        <taxon>Bacteria</taxon>
        <taxon>Pseudomonadati</taxon>
        <taxon>Pseudomonadota</taxon>
        <taxon>Gammaproteobacteria</taxon>
        <taxon>Alteromonadales</taxon>
        <taxon>Shewanellaceae</taxon>
        <taxon>Shewanella</taxon>
    </lineage>
</organism>
<proteinExistence type="predicted"/>